<reference evidence="3 4" key="1">
    <citation type="submission" date="2019-04" db="EMBL/GenBank/DDBJ databases">
        <title>Chromosome genome assembly for Takifugu flavidus.</title>
        <authorList>
            <person name="Xiao S."/>
        </authorList>
    </citation>
    <scope>NUCLEOTIDE SEQUENCE [LARGE SCALE GENOMIC DNA]</scope>
    <source>
        <strain evidence="3">HTHZ2018</strain>
        <tissue evidence="3">Muscle</tissue>
    </source>
</reference>
<keyword evidence="1" id="KW-0472">Membrane</keyword>
<dbReference type="InterPro" id="IPR015095">
    <property type="entry name" value="AlkB_hom8_N"/>
</dbReference>
<keyword evidence="1" id="KW-0812">Transmembrane</keyword>
<feature type="transmembrane region" description="Helical" evidence="1">
    <location>
        <begin position="88"/>
        <end position="109"/>
    </location>
</feature>
<dbReference type="GO" id="GO:0008168">
    <property type="term" value="F:methyltransferase activity"/>
    <property type="evidence" value="ECO:0007669"/>
    <property type="project" value="InterPro"/>
</dbReference>
<dbReference type="Proteomes" id="UP000324091">
    <property type="component" value="Chromosome 7"/>
</dbReference>
<accession>A0A5C6MRE3</accession>
<protein>
    <recommendedName>
        <fullName evidence="2">Alkylated DNA repair protein AlkB homologue 8 N-terminal domain-containing protein</fullName>
    </recommendedName>
</protein>
<feature type="domain" description="Alkylated DNA repair protein AlkB homologue 8 N-terminal" evidence="2">
    <location>
        <begin position="65"/>
        <end position="99"/>
    </location>
</feature>
<dbReference type="Pfam" id="PF09004">
    <property type="entry name" value="ALKBH8_N"/>
    <property type="match status" value="1"/>
</dbReference>
<name>A0A5C6MRE3_9TELE</name>
<evidence type="ECO:0000313" key="4">
    <source>
        <dbReference type="Proteomes" id="UP000324091"/>
    </source>
</evidence>
<comment type="caution">
    <text evidence="3">The sequence shown here is derived from an EMBL/GenBank/DDBJ whole genome shotgun (WGS) entry which is preliminary data.</text>
</comment>
<keyword evidence="4" id="KW-1185">Reference proteome</keyword>
<gene>
    <name evidence="3" type="ORF">D4764_07G0000840</name>
</gene>
<proteinExistence type="predicted"/>
<sequence>MDYKVPDLHEAAGEAGEYHIQHPVNQHWRPPGFMDDTTVIGHIREGEESAYRREVEQLAIWCGFIRKKAQERMYYLCQLRKSNLPQELLIQFYTAIIQSVLCSSITVWFGSATKQDRNRLQQTVRTAERVIGTSLPSVQDLYESRVRKWARSISADPSHHGLPSCRRYRALYITIRRHRNSFFPQAVTLMNT</sequence>
<keyword evidence="1" id="KW-1133">Transmembrane helix</keyword>
<evidence type="ECO:0000259" key="2">
    <source>
        <dbReference type="Pfam" id="PF09004"/>
    </source>
</evidence>
<dbReference type="AlphaFoldDB" id="A0A5C6MRE3"/>
<organism evidence="3 4">
    <name type="scientific">Takifugu flavidus</name>
    <name type="common">sansaifugu</name>
    <dbReference type="NCBI Taxonomy" id="433684"/>
    <lineage>
        <taxon>Eukaryota</taxon>
        <taxon>Metazoa</taxon>
        <taxon>Chordata</taxon>
        <taxon>Craniata</taxon>
        <taxon>Vertebrata</taxon>
        <taxon>Euteleostomi</taxon>
        <taxon>Actinopterygii</taxon>
        <taxon>Neopterygii</taxon>
        <taxon>Teleostei</taxon>
        <taxon>Neoteleostei</taxon>
        <taxon>Acanthomorphata</taxon>
        <taxon>Eupercaria</taxon>
        <taxon>Tetraodontiformes</taxon>
        <taxon>Tetradontoidea</taxon>
        <taxon>Tetraodontidae</taxon>
        <taxon>Takifugu</taxon>
    </lineage>
</organism>
<dbReference type="GO" id="GO:0016706">
    <property type="term" value="F:2-oxoglutarate-dependent dioxygenase activity"/>
    <property type="evidence" value="ECO:0007669"/>
    <property type="project" value="InterPro"/>
</dbReference>
<evidence type="ECO:0000256" key="1">
    <source>
        <dbReference type="SAM" id="Phobius"/>
    </source>
</evidence>
<dbReference type="EMBL" id="RHFK02000020">
    <property type="protein sequence ID" value="TWW57365.1"/>
    <property type="molecule type" value="Genomic_DNA"/>
</dbReference>
<evidence type="ECO:0000313" key="3">
    <source>
        <dbReference type="EMBL" id="TWW57365.1"/>
    </source>
</evidence>